<dbReference type="SFLD" id="SFLDG01212">
    <property type="entry name" value="Phytoene_synthase_like"/>
    <property type="match status" value="1"/>
</dbReference>
<dbReference type="EMBL" id="VLNY01000004">
    <property type="protein sequence ID" value="KAA0023123.1"/>
    <property type="molecule type" value="Genomic_DNA"/>
</dbReference>
<sequence>MTITTADDAELRAAYQLCRQVAQQHGRTYFLATRLLPAERRSATHALYAFARTVDDIVDVDATATAAAELAAIEHQLRDLIESGTDPVGVHRPVLIAVVDTIERFDIAPQYFWSFFESMRMDLPGTAEFRSRYATMADLRLYTHGSAAVIGLQMLPVLGTVVPIEEAVVPAAALGEAFQLTNFIRDVGEDLDRGRVYLPADELAAFDVDDALLLHCKKTGTLDRRVRRALAHFAAVNRSIYREARPGIDMLDRRVRPGIRAAFTLYAGILESVERNDFHVLDRRAVVPRSRRLSVASPELLRALAARRPSERHNR</sequence>
<dbReference type="AlphaFoldDB" id="A0A5A7SEQ1"/>
<dbReference type="SFLD" id="SFLDG01018">
    <property type="entry name" value="Squalene/Phytoene_Synthase_Lik"/>
    <property type="match status" value="1"/>
</dbReference>
<evidence type="ECO:0000256" key="1">
    <source>
        <dbReference type="ARBA" id="ARBA00004684"/>
    </source>
</evidence>
<name>A0A5A7SEQ1_9NOCA</name>
<dbReference type="InterPro" id="IPR002060">
    <property type="entry name" value="Squ/phyt_synthse"/>
</dbReference>
<protein>
    <submittedName>
        <fullName evidence="3">Phytoene/squalene synthase family protein</fullName>
    </submittedName>
</protein>
<dbReference type="OrthoDB" id="9807580at2"/>
<dbReference type="Proteomes" id="UP000322244">
    <property type="component" value="Unassembled WGS sequence"/>
</dbReference>
<comment type="pathway">
    <text evidence="1">Carotenoid biosynthesis; phytoene biosynthesis.</text>
</comment>
<dbReference type="SFLD" id="SFLDS00005">
    <property type="entry name" value="Isoprenoid_Synthase_Type_I"/>
    <property type="match status" value="1"/>
</dbReference>
<evidence type="ECO:0000313" key="3">
    <source>
        <dbReference type="EMBL" id="KAA0023123.1"/>
    </source>
</evidence>
<dbReference type="InterPro" id="IPR033904">
    <property type="entry name" value="Trans_IPPS_HH"/>
</dbReference>
<dbReference type="GO" id="GO:0004311">
    <property type="term" value="F:geranylgeranyl diphosphate synthase activity"/>
    <property type="evidence" value="ECO:0007669"/>
    <property type="project" value="InterPro"/>
</dbReference>
<dbReference type="Gene3D" id="1.10.600.10">
    <property type="entry name" value="Farnesyl Diphosphate Synthase"/>
    <property type="match status" value="1"/>
</dbReference>
<organism evidence="3 4">
    <name type="scientific">Antrihabitans cavernicola</name>
    <dbReference type="NCBI Taxonomy" id="2495913"/>
    <lineage>
        <taxon>Bacteria</taxon>
        <taxon>Bacillati</taxon>
        <taxon>Actinomycetota</taxon>
        <taxon>Actinomycetes</taxon>
        <taxon>Mycobacteriales</taxon>
        <taxon>Nocardiaceae</taxon>
        <taxon>Antrihabitans</taxon>
    </lineage>
</organism>
<evidence type="ECO:0000313" key="4">
    <source>
        <dbReference type="Proteomes" id="UP000322244"/>
    </source>
</evidence>
<dbReference type="GO" id="GO:0051996">
    <property type="term" value="F:squalene synthase [NAD(P)H] activity"/>
    <property type="evidence" value="ECO:0007669"/>
    <property type="project" value="InterPro"/>
</dbReference>
<dbReference type="Pfam" id="PF00494">
    <property type="entry name" value="SQS_PSY"/>
    <property type="match status" value="1"/>
</dbReference>
<keyword evidence="4" id="KW-1185">Reference proteome</keyword>
<proteinExistence type="predicted"/>
<dbReference type="InterPro" id="IPR019845">
    <property type="entry name" value="Squalene/phytoene_synthase_CS"/>
</dbReference>
<dbReference type="RefSeq" id="WP_149430380.1">
    <property type="nucleotide sequence ID" value="NZ_VLNY01000004.1"/>
</dbReference>
<gene>
    <name evidence="3" type="ORF">FOY51_11650</name>
</gene>
<keyword evidence="2" id="KW-0808">Transferase</keyword>
<dbReference type="SUPFAM" id="SSF48576">
    <property type="entry name" value="Terpenoid synthases"/>
    <property type="match status" value="1"/>
</dbReference>
<accession>A0A5A7SEQ1</accession>
<reference evidence="3 4" key="1">
    <citation type="submission" date="2019-07" db="EMBL/GenBank/DDBJ databases">
        <title>Rhodococcus cavernicolus sp. nov., isolated from a cave.</title>
        <authorList>
            <person name="Lee S.D."/>
        </authorList>
    </citation>
    <scope>NUCLEOTIDE SEQUENCE [LARGE SCALE GENOMIC DNA]</scope>
    <source>
        <strain evidence="3 4">C1-24</strain>
    </source>
</reference>
<dbReference type="CDD" id="cd00683">
    <property type="entry name" value="Trans_IPPS_HH"/>
    <property type="match status" value="1"/>
</dbReference>
<dbReference type="PROSITE" id="PS01045">
    <property type="entry name" value="SQUALEN_PHYTOEN_SYN_2"/>
    <property type="match status" value="1"/>
</dbReference>
<dbReference type="InterPro" id="IPR044843">
    <property type="entry name" value="Trans_IPPS_bact-type"/>
</dbReference>
<dbReference type="InterPro" id="IPR008949">
    <property type="entry name" value="Isoprenoid_synthase_dom_sf"/>
</dbReference>
<comment type="caution">
    <text evidence="3">The sequence shown here is derived from an EMBL/GenBank/DDBJ whole genome shotgun (WGS) entry which is preliminary data.</text>
</comment>
<dbReference type="PANTHER" id="PTHR31480">
    <property type="entry name" value="BIFUNCTIONAL LYCOPENE CYCLASE/PHYTOENE SYNTHASE"/>
    <property type="match status" value="1"/>
</dbReference>
<evidence type="ECO:0000256" key="2">
    <source>
        <dbReference type="ARBA" id="ARBA00022679"/>
    </source>
</evidence>
<dbReference type="GO" id="GO:0016117">
    <property type="term" value="P:carotenoid biosynthetic process"/>
    <property type="evidence" value="ECO:0007669"/>
    <property type="project" value="UniProtKB-ARBA"/>
</dbReference>
<dbReference type="UniPathway" id="UPA00799"/>